<dbReference type="EMBL" id="JACICD010000002">
    <property type="protein sequence ID" value="MBB3770793.1"/>
    <property type="molecule type" value="Genomic_DNA"/>
</dbReference>
<keyword evidence="4" id="KW-0997">Cell inner membrane</keyword>
<dbReference type="SUPFAM" id="SSF103481">
    <property type="entry name" value="Multidrug resistance efflux transporter EmrE"/>
    <property type="match status" value="1"/>
</dbReference>
<evidence type="ECO:0000259" key="12">
    <source>
        <dbReference type="Pfam" id="PF00892"/>
    </source>
</evidence>
<dbReference type="PANTHER" id="PTHR30561">
    <property type="entry name" value="SMR FAMILY PROTON-DEPENDENT DRUG EFFLUX TRANSPORTER SUGE"/>
    <property type="match status" value="1"/>
</dbReference>
<evidence type="ECO:0000313" key="13">
    <source>
        <dbReference type="EMBL" id="MBB3770793.1"/>
    </source>
</evidence>
<keyword evidence="6 11" id="KW-0812">Transmembrane</keyword>
<keyword evidence="8 11" id="KW-1133">Transmembrane helix</keyword>
<evidence type="ECO:0000256" key="4">
    <source>
        <dbReference type="ARBA" id="ARBA00022519"/>
    </source>
</evidence>
<dbReference type="GO" id="GO:0009245">
    <property type="term" value="P:lipid A biosynthetic process"/>
    <property type="evidence" value="ECO:0007669"/>
    <property type="project" value="UniProtKB-KW"/>
</dbReference>
<organism evidence="13 14">
    <name type="scientific">Ancylobacter tetraedralis</name>
    <dbReference type="NCBI Taxonomy" id="217068"/>
    <lineage>
        <taxon>Bacteria</taxon>
        <taxon>Pseudomonadati</taxon>
        <taxon>Pseudomonadota</taxon>
        <taxon>Alphaproteobacteria</taxon>
        <taxon>Hyphomicrobiales</taxon>
        <taxon>Xanthobacteraceae</taxon>
        <taxon>Ancylobacter</taxon>
    </lineage>
</organism>
<keyword evidence="5" id="KW-0441">Lipid A biosynthesis</keyword>
<comment type="caution">
    <text evidence="13">The sequence shown here is derived from an EMBL/GenBank/DDBJ whole genome shotgun (WGS) entry which is preliminary data.</text>
</comment>
<evidence type="ECO:0000256" key="3">
    <source>
        <dbReference type="ARBA" id="ARBA00022516"/>
    </source>
</evidence>
<dbReference type="InterPro" id="IPR000390">
    <property type="entry name" value="Small_drug/metabolite_transptr"/>
</dbReference>
<gene>
    <name evidence="13" type="ORF">FHS55_001388</name>
</gene>
<dbReference type="RefSeq" id="WP_183188959.1">
    <property type="nucleotide sequence ID" value="NZ_JACICD010000002.1"/>
</dbReference>
<dbReference type="InterPro" id="IPR000620">
    <property type="entry name" value="EamA_dom"/>
</dbReference>
<evidence type="ECO:0000256" key="9">
    <source>
        <dbReference type="ARBA" id="ARBA00023098"/>
    </source>
</evidence>
<reference evidence="13 14" key="1">
    <citation type="submission" date="2020-08" db="EMBL/GenBank/DDBJ databases">
        <title>Genomic Encyclopedia of Type Strains, Phase IV (KMG-IV): sequencing the most valuable type-strain genomes for metagenomic binning, comparative biology and taxonomic classification.</title>
        <authorList>
            <person name="Goeker M."/>
        </authorList>
    </citation>
    <scope>NUCLEOTIDE SEQUENCE [LARGE SCALE GENOMIC DNA]</scope>
    <source>
        <strain evidence="13 14">DSM 5895</strain>
    </source>
</reference>
<feature type="transmembrane region" description="Helical" evidence="11">
    <location>
        <begin position="103"/>
        <end position="122"/>
    </location>
</feature>
<evidence type="ECO:0000256" key="7">
    <source>
        <dbReference type="ARBA" id="ARBA00022985"/>
    </source>
</evidence>
<keyword evidence="10 11" id="KW-0472">Membrane</keyword>
<dbReference type="Gene3D" id="1.10.3730.20">
    <property type="match status" value="1"/>
</dbReference>
<evidence type="ECO:0000256" key="1">
    <source>
        <dbReference type="ARBA" id="ARBA00004651"/>
    </source>
</evidence>
<feature type="domain" description="EamA" evidence="12">
    <location>
        <begin position="19"/>
        <end position="118"/>
    </location>
</feature>
<dbReference type="PANTHER" id="PTHR30561:SF9">
    <property type="entry name" value="4-AMINO-4-DEOXY-L-ARABINOSE-PHOSPHOUNDECAPRENOL FLIPPASE SUBUNIT ARNF-RELATED"/>
    <property type="match status" value="1"/>
</dbReference>
<name>A0A839Z6W3_9HYPH</name>
<keyword evidence="7" id="KW-0448">Lipopolysaccharide biosynthesis</keyword>
<keyword evidence="14" id="KW-1185">Reference proteome</keyword>
<keyword evidence="2" id="KW-1003">Cell membrane</keyword>
<evidence type="ECO:0000256" key="10">
    <source>
        <dbReference type="ARBA" id="ARBA00023136"/>
    </source>
</evidence>
<evidence type="ECO:0000256" key="6">
    <source>
        <dbReference type="ARBA" id="ARBA00022692"/>
    </source>
</evidence>
<sequence length="142" mass="15408">MSMSGYIYLAANVMLSLLGALAMKWRAESHSPTAEHTGRIAYLVAMMLDPWVILSLALAALAMLAWMSALERVELSRAFAFTALIYVLVPVCSWLIFRERITALQMLGVVIIAVGVVVAEVGRAREGTTVQQPPQDSTTAPS</sequence>
<feature type="transmembrane region" description="Helical" evidence="11">
    <location>
        <begin position="78"/>
        <end position="97"/>
    </location>
</feature>
<evidence type="ECO:0000256" key="11">
    <source>
        <dbReference type="SAM" id="Phobius"/>
    </source>
</evidence>
<comment type="subcellular location">
    <subcellularLocation>
        <location evidence="1">Cell membrane</location>
        <topology evidence="1">Multi-pass membrane protein</topology>
    </subcellularLocation>
</comment>
<dbReference type="AlphaFoldDB" id="A0A839Z6W3"/>
<dbReference type="Pfam" id="PF00892">
    <property type="entry name" value="EamA"/>
    <property type="match status" value="1"/>
</dbReference>
<dbReference type="GO" id="GO:0005886">
    <property type="term" value="C:plasma membrane"/>
    <property type="evidence" value="ECO:0007669"/>
    <property type="project" value="UniProtKB-SubCell"/>
</dbReference>
<keyword evidence="3" id="KW-0444">Lipid biosynthesis</keyword>
<dbReference type="GO" id="GO:0022857">
    <property type="term" value="F:transmembrane transporter activity"/>
    <property type="evidence" value="ECO:0007669"/>
    <property type="project" value="InterPro"/>
</dbReference>
<feature type="transmembrane region" description="Helical" evidence="11">
    <location>
        <begin position="40"/>
        <end position="66"/>
    </location>
</feature>
<feature type="transmembrane region" description="Helical" evidence="11">
    <location>
        <begin position="7"/>
        <end position="25"/>
    </location>
</feature>
<evidence type="ECO:0000313" key="14">
    <source>
        <dbReference type="Proteomes" id="UP000533469"/>
    </source>
</evidence>
<accession>A0A839Z6W3</accession>
<keyword evidence="9" id="KW-0443">Lipid metabolism</keyword>
<evidence type="ECO:0000256" key="2">
    <source>
        <dbReference type="ARBA" id="ARBA00022475"/>
    </source>
</evidence>
<evidence type="ECO:0000256" key="8">
    <source>
        <dbReference type="ARBA" id="ARBA00022989"/>
    </source>
</evidence>
<dbReference type="GO" id="GO:0009103">
    <property type="term" value="P:lipopolysaccharide biosynthetic process"/>
    <property type="evidence" value="ECO:0007669"/>
    <property type="project" value="UniProtKB-KW"/>
</dbReference>
<dbReference type="InterPro" id="IPR037185">
    <property type="entry name" value="EmrE-like"/>
</dbReference>
<dbReference type="Proteomes" id="UP000533469">
    <property type="component" value="Unassembled WGS sequence"/>
</dbReference>
<protein>
    <submittedName>
        <fullName evidence="13">Drug/metabolite transporter (DMT)-like permease</fullName>
    </submittedName>
</protein>
<proteinExistence type="predicted"/>
<evidence type="ECO:0000256" key="5">
    <source>
        <dbReference type="ARBA" id="ARBA00022556"/>
    </source>
</evidence>